<dbReference type="CDD" id="cd03405">
    <property type="entry name" value="SPFH_HflC"/>
    <property type="match status" value="1"/>
</dbReference>
<keyword evidence="4" id="KW-1133">Transmembrane helix</keyword>
<evidence type="ECO:0000256" key="6">
    <source>
        <dbReference type="PIRNR" id="PIRNR005651"/>
    </source>
</evidence>
<dbReference type="RefSeq" id="WP_335424762.1">
    <property type="nucleotide sequence ID" value="NZ_JBALHR010000012.1"/>
</dbReference>
<keyword evidence="8" id="KW-0378">Hydrolase</keyword>
<keyword evidence="5" id="KW-0472">Membrane</keyword>
<protein>
    <recommendedName>
        <fullName evidence="6">Protein HflC</fullName>
    </recommendedName>
</protein>
<feature type="domain" description="Band 7" evidence="7">
    <location>
        <begin position="20"/>
        <end position="184"/>
    </location>
</feature>
<evidence type="ECO:0000256" key="2">
    <source>
        <dbReference type="ARBA" id="ARBA00007862"/>
    </source>
</evidence>
<dbReference type="EMBL" id="JBALHR010000012">
    <property type="protein sequence ID" value="MEH7829735.1"/>
    <property type="molecule type" value="Genomic_DNA"/>
</dbReference>
<keyword evidence="8" id="KW-0645">Protease</keyword>
<evidence type="ECO:0000256" key="5">
    <source>
        <dbReference type="ARBA" id="ARBA00023136"/>
    </source>
</evidence>
<organism evidence="8 9">
    <name type="scientific">Gemmobacter denitrificans</name>
    <dbReference type="NCBI Taxonomy" id="3123040"/>
    <lineage>
        <taxon>Bacteria</taxon>
        <taxon>Pseudomonadati</taxon>
        <taxon>Pseudomonadota</taxon>
        <taxon>Alphaproteobacteria</taxon>
        <taxon>Rhodobacterales</taxon>
        <taxon>Paracoccaceae</taxon>
        <taxon>Gemmobacter</taxon>
    </lineage>
</organism>
<dbReference type="Pfam" id="PF01145">
    <property type="entry name" value="Band_7"/>
    <property type="match status" value="1"/>
</dbReference>
<evidence type="ECO:0000259" key="7">
    <source>
        <dbReference type="SMART" id="SM00244"/>
    </source>
</evidence>
<evidence type="ECO:0000256" key="1">
    <source>
        <dbReference type="ARBA" id="ARBA00004167"/>
    </source>
</evidence>
<dbReference type="SMART" id="SM00244">
    <property type="entry name" value="PHB"/>
    <property type="match status" value="1"/>
</dbReference>
<reference evidence="8" key="1">
    <citation type="submission" date="2024-02" db="EMBL/GenBank/DDBJ databases">
        <title>Genome sequences of strain Gemmobacter sp. JM10B15.</title>
        <authorList>
            <person name="Zhang M."/>
        </authorList>
    </citation>
    <scope>NUCLEOTIDE SEQUENCE</scope>
    <source>
        <strain evidence="8">JM10B15</strain>
    </source>
</reference>
<name>A0ABU8BZP6_9RHOB</name>
<dbReference type="Gene3D" id="3.30.479.30">
    <property type="entry name" value="Band 7 domain"/>
    <property type="match status" value="1"/>
</dbReference>
<keyword evidence="9" id="KW-1185">Reference proteome</keyword>
<evidence type="ECO:0000256" key="4">
    <source>
        <dbReference type="ARBA" id="ARBA00022989"/>
    </source>
</evidence>
<evidence type="ECO:0000313" key="9">
    <source>
        <dbReference type="Proteomes" id="UP001431963"/>
    </source>
</evidence>
<comment type="function">
    <text evidence="6">HflC and HflK could regulate a protease.</text>
</comment>
<dbReference type="GO" id="GO:0008233">
    <property type="term" value="F:peptidase activity"/>
    <property type="evidence" value="ECO:0007669"/>
    <property type="project" value="UniProtKB-KW"/>
</dbReference>
<dbReference type="InterPro" id="IPR001107">
    <property type="entry name" value="Band_7"/>
</dbReference>
<dbReference type="SUPFAM" id="SSF117892">
    <property type="entry name" value="Band 7/SPFH domain"/>
    <property type="match status" value="1"/>
</dbReference>
<evidence type="ECO:0000256" key="3">
    <source>
        <dbReference type="ARBA" id="ARBA00022692"/>
    </source>
</evidence>
<accession>A0ABU8BZP6</accession>
<keyword evidence="3" id="KW-0812">Transmembrane</keyword>
<dbReference type="PIRSF" id="PIRSF005651">
    <property type="entry name" value="HflC"/>
    <property type="match status" value="1"/>
</dbReference>
<proteinExistence type="inferred from homology"/>
<dbReference type="PANTHER" id="PTHR42911">
    <property type="entry name" value="MODULATOR OF FTSH PROTEASE HFLC"/>
    <property type="match status" value="1"/>
</dbReference>
<comment type="subcellular location">
    <subcellularLocation>
        <location evidence="1">Membrane</location>
        <topology evidence="1">Single-pass membrane protein</topology>
    </subcellularLocation>
</comment>
<sequence>MAKAQIILPALFALGALALSSVFIVDEREKVLVLQFGQVKQEISEPGLGFKVPFIQDVVRYDDRILGLPTPPAEITPLDDRRLVVDAFARWRIVNLVDFREAVGSGGVDTAQMRLQNILSNAIREVLGAVPSNAVLSEDRTALMNRIRDIARREANSLGVDVIDVRLTRTDLPEQNLEATFARMRAEREREAADERARGGEAAQRVRAAADRAVVELTSEARKTAEVVRGEADAQRNAIYAQAFGKDPEFFAFTRSLTAYERALREGNSSIVMQPDSAFFNYLNDANGRAAPAAP</sequence>
<dbReference type="PANTHER" id="PTHR42911:SF1">
    <property type="entry name" value="MODULATOR OF FTSH PROTEASE HFLC"/>
    <property type="match status" value="1"/>
</dbReference>
<dbReference type="GO" id="GO:0006508">
    <property type="term" value="P:proteolysis"/>
    <property type="evidence" value="ECO:0007669"/>
    <property type="project" value="UniProtKB-KW"/>
</dbReference>
<dbReference type="Proteomes" id="UP001431963">
    <property type="component" value="Unassembled WGS sequence"/>
</dbReference>
<dbReference type="InterPro" id="IPR010200">
    <property type="entry name" value="HflC"/>
</dbReference>
<dbReference type="InterPro" id="IPR036013">
    <property type="entry name" value="Band_7/SPFH_dom_sf"/>
</dbReference>
<gene>
    <name evidence="8" type="ORF">V6590_16420</name>
</gene>
<evidence type="ECO:0000313" key="8">
    <source>
        <dbReference type="EMBL" id="MEH7829735.1"/>
    </source>
</evidence>
<comment type="caution">
    <text evidence="8">The sequence shown here is derived from an EMBL/GenBank/DDBJ whole genome shotgun (WGS) entry which is preliminary data.</text>
</comment>
<comment type="similarity">
    <text evidence="2 6">Belongs to the band 7/mec-2 family. HflC subfamily.</text>
</comment>